<dbReference type="InterPro" id="IPR000772">
    <property type="entry name" value="Ricin_B_lectin"/>
</dbReference>
<protein>
    <recommendedName>
        <fullName evidence="2">Ricin B lectin domain-containing protein</fullName>
    </recommendedName>
</protein>
<feature type="domain" description="Ricin B lectin" evidence="2">
    <location>
        <begin position="39"/>
        <end position="169"/>
    </location>
</feature>
<reference evidence="3" key="1">
    <citation type="submission" date="2020-05" db="EMBL/GenBank/DDBJ databases">
        <title>Mycena genomes resolve the evolution of fungal bioluminescence.</title>
        <authorList>
            <person name="Tsai I.J."/>
        </authorList>
    </citation>
    <scope>NUCLEOTIDE SEQUENCE</scope>
    <source>
        <strain evidence="3">160909Yilan</strain>
    </source>
</reference>
<keyword evidence="4" id="KW-1185">Reference proteome</keyword>
<keyword evidence="1" id="KW-0732">Signal</keyword>
<dbReference type="PROSITE" id="PS50231">
    <property type="entry name" value="RICIN_B_LECTIN"/>
    <property type="match status" value="1"/>
</dbReference>
<feature type="chain" id="PRO_5034021963" description="Ricin B lectin domain-containing protein" evidence="1">
    <location>
        <begin position="22"/>
        <end position="172"/>
    </location>
</feature>
<evidence type="ECO:0000256" key="1">
    <source>
        <dbReference type="SAM" id="SignalP"/>
    </source>
</evidence>
<dbReference type="Gene3D" id="2.80.10.50">
    <property type="match status" value="1"/>
</dbReference>
<name>A0A8H6ZFT4_9AGAR</name>
<proteinExistence type="predicted"/>
<accession>A0A8H6ZFT4</accession>
<dbReference type="EMBL" id="JACAZH010000001">
    <property type="protein sequence ID" value="KAF7376907.1"/>
    <property type="molecule type" value="Genomic_DNA"/>
</dbReference>
<dbReference type="AlphaFoldDB" id="A0A8H6ZFT4"/>
<dbReference type="Pfam" id="PF00652">
    <property type="entry name" value="Ricin_B_lectin"/>
    <property type="match status" value="1"/>
</dbReference>
<organism evidence="3 4">
    <name type="scientific">Mycena sanguinolenta</name>
    <dbReference type="NCBI Taxonomy" id="230812"/>
    <lineage>
        <taxon>Eukaryota</taxon>
        <taxon>Fungi</taxon>
        <taxon>Dikarya</taxon>
        <taxon>Basidiomycota</taxon>
        <taxon>Agaricomycotina</taxon>
        <taxon>Agaricomycetes</taxon>
        <taxon>Agaricomycetidae</taxon>
        <taxon>Agaricales</taxon>
        <taxon>Marasmiineae</taxon>
        <taxon>Mycenaceae</taxon>
        <taxon>Mycena</taxon>
    </lineage>
</organism>
<dbReference type="SMART" id="SM00458">
    <property type="entry name" value="RICIN"/>
    <property type="match status" value="1"/>
</dbReference>
<feature type="signal peptide" evidence="1">
    <location>
        <begin position="1"/>
        <end position="21"/>
    </location>
</feature>
<dbReference type="InterPro" id="IPR035992">
    <property type="entry name" value="Ricin_B-like_lectins"/>
</dbReference>
<sequence>MTLSFISIFLASAFLNSQVNAQQPPLAGQTVQFRTGLSDGEWPTGGCLSASSNADGAAVVIEMCSAPTAANSWVVPNGNNADGPLQIFGDKCLDVTDGVDADGTKLQIWTCASGNTNQLWEPEFGSVGNIVWVGMNKCVDLTDGNTANGNQLQVWDCDTSNPNQIWGVSIVD</sequence>
<evidence type="ECO:0000313" key="3">
    <source>
        <dbReference type="EMBL" id="KAF7376907.1"/>
    </source>
</evidence>
<dbReference type="CDD" id="cd00161">
    <property type="entry name" value="beta-trefoil_Ricin-like"/>
    <property type="match status" value="1"/>
</dbReference>
<dbReference type="Proteomes" id="UP000623467">
    <property type="component" value="Unassembled WGS sequence"/>
</dbReference>
<dbReference type="SUPFAM" id="SSF50370">
    <property type="entry name" value="Ricin B-like lectins"/>
    <property type="match status" value="1"/>
</dbReference>
<evidence type="ECO:0000313" key="4">
    <source>
        <dbReference type="Proteomes" id="UP000623467"/>
    </source>
</evidence>
<gene>
    <name evidence="3" type="ORF">MSAN_00108400</name>
</gene>
<evidence type="ECO:0000259" key="2">
    <source>
        <dbReference type="SMART" id="SM00458"/>
    </source>
</evidence>
<comment type="caution">
    <text evidence="3">The sequence shown here is derived from an EMBL/GenBank/DDBJ whole genome shotgun (WGS) entry which is preliminary data.</text>
</comment>
<dbReference type="OrthoDB" id="6770063at2759"/>